<feature type="domain" description="Protein kinase" evidence="7">
    <location>
        <begin position="9"/>
        <end position="259"/>
    </location>
</feature>
<dbReference type="PROSITE" id="PS00107">
    <property type="entry name" value="PROTEIN_KINASE_ATP"/>
    <property type="match status" value="1"/>
</dbReference>
<evidence type="ECO:0000259" key="7">
    <source>
        <dbReference type="PROSITE" id="PS50011"/>
    </source>
</evidence>
<dbReference type="SMART" id="SM00220">
    <property type="entry name" value="S_TKc"/>
    <property type="match status" value="1"/>
</dbReference>
<sequence>MFYVKGFHYKESDLLGSGTFGKVYKAFNPDTKQSSAIKKIEHGQRGSKQELEIFQKLQSIENENLIKLIDFDIHGDSMFLILELGDLTLKEYLIEHDHLKEHVVHQFFRDIANGLRALKNANIIHRDIKPENILLCNKKSLPTPAPKDYVVKLADFGTSRFLQLGELAQTFCGTITYMAPEIQLRKRYNNSADLWSTGLLLLRCIAGADCFLHTISVMEDDLATFFLEYENSAKSLPLHFNSDCEISNGLKKIIEGLLI</sequence>
<dbReference type="InterPro" id="IPR017441">
    <property type="entry name" value="Protein_kinase_ATP_BS"/>
</dbReference>
<dbReference type="AlphaFoldDB" id="A0A914CYL7"/>
<evidence type="ECO:0000256" key="6">
    <source>
        <dbReference type="RuleBase" id="RU000304"/>
    </source>
</evidence>
<dbReference type="PROSITE" id="PS00108">
    <property type="entry name" value="PROTEIN_KINASE_ST"/>
    <property type="match status" value="1"/>
</dbReference>
<evidence type="ECO:0000256" key="2">
    <source>
        <dbReference type="ARBA" id="ARBA00022741"/>
    </source>
</evidence>
<dbReference type="GO" id="GO:0005524">
    <property type="term" value="F:ATP binding"/>
    <property type="evidence" value="ECO:0007669"/>
    <property type="project" value="UniProtKB-UniRule"/>
</dbReference>
<keyword evidence="1" id="KW-0808">Transferase</keyword>
<reference evidence="9" key="1">
    <citation type="submission" date="2022-11" db="UniProtKB">
        <authorList>
            <consortium name="WormBaseParasite"/>
        </authorList>
    </citation>
    <scope>IDENTIFICATION</scope>
</reference>
<accession>A0A914CYL7</accession>
<keyword evidence="6" id="KW-0723">Serine/threonine-protein kinase</keyword>
<dbReference type="Gene3D" id="1.10.510.10">
    <property type="entry name" value="Transferase(Phosphotransferase) domain 1"/>
    <property type="match status" value="1"/>
</dbReference>
<name>A0A914CYL7_9BILA</name>
<keyword evidence="8" id="KW-1185">Reference proteome</keyword>
<protein>
    <submittedName>
        <fullName evidence="9">Protein kinase domain-containing protein</fullName>
    </submittedName>
</protein>
<keyword evidence="3" id="KW-0418">Kinase</keyword>
<dbReference type="PANTHER" id="PTHR24348:SF22">
    <property type="entry name" value="NON-SPECIFIC SERINE_THREONINE PROTEIN KINASE"/>
    <property type="match status" value="1"/>
</dbReference>
<organism evidence="8 9">
    <name type="scientific">Acrobeloides nanus</name>
    <dbReference type="NCBI Taxonomy" id="290746"/>
    <lineage>
        <taxon>Eukaryota</taxon>
        <taxon>Metazoa</taxon>
        <taxon>Ecdysozoa</taxon>
        <taxon>Nematoda</taxon>
        <taxon>Chromadorea</taxon>
        <taxon>Rhabditida</taxon>
        <taxon>Tylenchina</taxon>
        <taxon>Cephalobomorpha</taxon>
        <taxon>Cephaloboidea</taxon>
        <taxon>Cephalobidae</taxon>
        <taxon>Acrobeloides</taxon>
    </lineage>
</organism>
<dbReference type="GO" id="GO:0000407">
    <property type="term" value="C:phagophore assembly site"/>
    <property type="evidence" value="ECO:0007669"/>
    <property type="project" value="TreeGrafter"/>
</dbReference>
<dbReference type="WBParaSite" id="ACRNAN_scaffold15321.g6674.t1">
    <property type="protein sequence ID" value="ACRNAN_scaffold15321.g6674.t1"/>
    <property type="gene ID" value="ACRNAN_scaffold15321.g6674"/>
</dbReference>
<evidence type="ECO:0000313" key="9">
    <source>
        <dbReference type="WBParaSite" id="ACRNAN_scaffold15321.g6674.t1"/>
    </source>
</evidence>
<dbReference type="GO" id="GO:0004674">
    <property type="term" value="F:protein serine/threonine kinase activity"/>
    <property type="evidence" value="ECO:0007669"/>
    <property type="project" value="UniProtKB-KW"/>
</dbReference>
<evidence type="ECO:0000313" key="8">
    <source>
        <dbReference type="Proteomes" id="UP000887540"/>
    </source>
</evidence>
<proteinExistence type="inferred from homology"/>
<keyword evidence="4 5" id="KW-0067">ATP-binding</keyword>
<dbReference type="InterPro" id="IPR008271">
    <property type="entry name" value="Ser/Thr_kinase_AS"/>
</dbReference>
<dbReference type="Pfam" id="PF00069">
    <property type="entry name" value="Pkinase"/>
    <property type="match status" value="1"/>
</dbReference>
<dbReference type="InterPro" id="IPR011009">
    <property type="entry name" value="Kinase-like_dom_sf"/>
</dbReference>
<feature type="binding site" evidence="5">
    <location>
        <position position="39"/>
    </location>
    <ligand>
        <name>ATP</name>
        <dbReference type="ChEBI" id="CHEBI:30616"/>
    </ligand>
</feature>
<dbReference type="GO" id="GO:0005829">
    <property type="term" value="C:cytosol"/>
    <property type="evidence" value="ECO:0007669"/>
    <property type="project" value="TreeGrafter"/>
</dbReference>
<dbReference type="Proteomes" id="UP000887540">
    <property type="component" value="Unplaced"/>
</dbReference>
<evidence type="ECO:0000256" key="3">
    <source>
        <dbReference type="ARBA" id="ARBA00022777"/>
    </source>
</evidence>
<dbReference type="InterPro" id="IPR045269">
    <property type="entry name" value="Atg1-like"/>
</dbReference>
<dbReference type="GO" id="GO:0016020">
    <property type="term" value="C:membrane"/>
    <property type="evidence" value="ECO:0007669"/>
    <property type="project" value="TreeGrafter"/>
</dbReference>
<evidence type="ECO:0000256" key="4">
    <source>
        <dbReference type="ARBA" id="ARBA00022840"/>
    </source>
</evidence>
<dbReference type="GO" id="GO:0000045">
    <property type="term" value="P:autophagosome assembly"/>
    <property type="evidence" value="ECO:0007669"/>
    <property type="project" value="TreeGrafter"/>
</dbReference>
<dbReference type="InterPro" id="IPR000719">
    <property type="entry name" value="Prot_kinase_dom"/>
</dbReference>
<keyword evidence="2 5" id="KW-0547">Nucleotide-binding</keyword>
<comment type="similarity">
    <text evidence="6">Belongs to the protein kinase superfamily.</text>
</comment>
<dbReference type="SUPFAM" id="SSF56112">
    <property type="entry name" value="Protein kinase-like (PK-like)"/>
    <property type="match status" value="1"/>
</dbReference>
<evidence type="ECO:0000256" key="5">
    <source>
        <dbReference type="PROSITE-ProRule" id="PRU10141"/>
    </source>
</evidence>
<dbReference type="PANTHER" id="PTHR24348">
    <property type="entry name" value="SERINE/THREONINE-PROTEIN KINASE UNC-51-RELATED"/>
    <property type="match status" value="1"/>
</dbReference>
<dbReference type="GO" id="GO:0010506">
    <property type="term" value="P:regulation of autophagy"/>
    <property type="evidence" value="ECO:0007669"/>
    <property type="project" value="InterPro"/>
</dbReference>
<dbReference type="GO" id="GO:0005776">
    <property type="term" value="C:autophagosome"/>
    <property type="evidence" value="ECO:0007669"/>
    <property type="project" value="TreeGrafter"/>
</dbReference>
<dbReference type="PROSITE" id="PS50011">
    <property type="entry name" value="PROTEIN_KINASE_DOM"/>
    <property type="match status" value="1"/>
</dbReference>
<evidence type="ECO:0000256" key="1">
    <source>
        <dbReference type="ARBA" id="ARBA00022679"/>
    </source>
</evidence>